<gene>
    <name evidence="2" type="ORF">AMTR_s00007p00242150</name>
</gene>
<dbReference type="InterPro" id="IPR027417">
    <property type="entry name" value="P-loop_NTPase"/>
</dbReference>
<proteinExistence type="predicted"/>
<dbReference type="SUPFAM" id="SSF52540">
    <property type="entry name" value="P-loop containing nucleoside triphosphate hydrolases"/>
    <property type="match status" value="1"/>
</dbReference>
<dbReference type="Gramene" id="ERN05445">
    <property type="protein sequence ID" value="ERN05445"/>
    <property type="gene ID" value="AMTR_s00007p00242150"/>
</dbReference>
<organism evidence="2 3">
    <name type="scientific">Amborella trichopoda</name>
    <dbReference type="NCBI Taxonomy" id="13333"/>
    <lineage>
        <taxon>Eukaryota</taxon>
        <taxon>Viridiplantae</taxon>
        <taxon>Streptophyta</taxon>
        <taxon>Embryophyta</taxon>
        <taxon>Tracheophyta</taxon>
        <taxon>Spermatophyta</taxon>
        <taxon>Magnoliopsida</taxon>
        <taxon>Amborellales</taxon>
        <taxon>Amborellaceae</taxon>
        <taxon>Amborella</taxon>
    </lineage>
</organism>
<dbReference type="Proteomes" id="UP000017836">
    <property type="component" value="Unassembled WGS sequence"/>
</dbReference>
<keyword evidence="1" id="KW-0175">Coiled coil</keyword>
<reference evidence="3" key="1">
    <citation type="journal article" date="2013" name="Science">
        <title>The Amborella genome and the evolution of flowering plants.</title>
        <authorList>
            <consortium name="Amborella Genome Project"/>
        </authorList>
    </citation>
    <scope>NUCLEOTIDE SEQUENCE [LARGE SCALE GENOMIC DNA]</scope>
</reference>
<evidence type="ECO:0000256" key="1">
    <source>
        <dbReference type="SAM" id="Coils"/>
    </source>
</evidence>
<evidence type="ECO:0000313" key="3">
    <source>
        <dbReference type="Proteomes" id="UP000017836"/>
    </source>
</evidence>
<accession>W1PEG1</accession>
<evidence type="ECO:0000313" key="2">
    <source>
        <dbReference type="EMBL" id="ERN05445.1"/>
    </source>
</evidence>
<name>W1PEG1_AMBTC</name>
<dbReference type="STRING" id="13333.W1PEG1"/>
<dbReference type="PANTHER" id="PTHR14241">
    <property type="entry name" value="INTERFERON-INDUCED PROTEIN 44"/>
    <property type="match status" value="1"/>
</dbReference>
<dbReference type="eggNOG" id="ENOG502QSFU">
    <property type="taxonomic scope" value="Eukaryota"/>
</dbReference>
<feature type="coiled-coil region" evidence="1">
    <location>
        <begin position="72"/>
        <end position="99"/>
    </location>
</feature>
<dbReference type="HOGENOM" id="CLU_904128_0_0_1"/>
<dbReference type="EMBL" id="KI394011">
    <property type="protein sequence ID" value="ERN05445.1"/>
    <property type="molecule type" value="Genomic_DNA"/>
</dbReference>
<evidence type="ECO:0008006" key="4">
    <source>
        <dbReference type="Google" id="ProtNLM"/>
    </source>
</evidence>
<protein>
    <recommendedName>
        <fullName evidence="4">G domain-containing protein</fullName>
    </recommendedName>
</protein>
<dbReference type="Gene3D" id="3.40.50.300">
    <property type="entry name" value="P-loop containing nucleotide triphosphate hydrolases"/>
    <property type="match status" value="1"/>
</dbReference>
<dbReference type="PANTHER" id="PTHR14241:SF32">
    <property type="entry name" value="VWFA DOMAIN-CONTAINING PROTEIN-RELATED"/>
    <property type="match status" value="1"/>
</dbReference>
<dbReference type="AlphaFoldDB" id="W1PEG1"/>
<sequence length="308" mass="35050">MKKEINGSETSLRRLEAMGGGIEVQVLHPISSETPRSLSSSENGGSCKDMRFLETSFNFDSEIVVRRRDSLYQKLMLKYQQLQHRVASLETEKEKILRYKPGDWLIESHGMSKYDYEIPEVTTLLLIGNKGSGKSTLVNNILNLFEDDRVTSHRAQVFYGSCGQGTKYFREYMVPNSSFCVYDSQGLSGLSSEDCTCLQRWMTEGIQHGELGVRKLDELPNWGFRKKPEGQEAQYKCHSRNEKRMVNFVIFVVDALLVLKSMGSGGSFGMCCSNNLSQAFNSPFLAFKGIRHRLMTLWAIESINRADW</sequence>
<keyword evidence="3" id="KW-1185">Reference proteome</keyword>